<name>A0ABY4S2Y3_9BACL</name>
<protein>
    <submittedName>
        <fullName evidence="1">Uncharacterized protein</fullName>
    </submittedName>
</protein>
<dbReference type="Proteomes" id="UP001057134">
    <property type="component" value="Chromosome"/>
</dbReference>
<reference evidence="1" key="1">
    <citation type="submission" date="2018-02" db="EMBL/GenBank/DDBJ databases">
        <authorList>
            <person name="Kim S.-K."/>
            <person name="Jung H.-I."/>
            <person name="Lee S.-W."/>
        </authorList>
    </citation>
    <scope>NUCLEOTIDE SEQUENCE</scope>
    <source>
        <strain evidence="1">SK3146</strain>
    </source>
</reference>
<dbReference type="RefSeq" id="WP_249863113.1">
    <property type="nucleotide sequence ID" value="NZ_CP027059.1"/>
</dbReference>
<reference evidence="1" key="2">
    <citation type="journal article" date="2021" name="J Anim Sci Technol">
        <title>Complete genome sequence of Paenibacillus konkukensis sp. nov. SK3146 as a potential probiotic strain.</title>
        <authorList>
            <person name="Jung H.I."/>
            <person name="Park S."/>
            <person name="Niu K.M."/>
            <person name="Lee S.W."/>
            <person name="Kothari D."/>
            <person name="Yi K.J."/>
            <person name="Kim S.K."/>
        </authorList>
    </citation>
    <scope>NUCLEOTIDE SEQUENCE</scope>
    <source>
        <strain evidence="1">SK3146</strain>
    </source>
</reference>
<dbReference type="EMBL" id="CP027059">
    <property type="protein sequence ID" value="UQZ87673.1"/>
    <property type="molecule type" value="Genomic_DNA"/>
</dbReference>
<evidence type="ECO:0000313" key="2">
    <source>
        <dbReference type="Proteomes" id="UP001057134"/>
    </source>
</evidence>
<organism evidence="1 2">
    <name type="scientific">Paenibacillus konkukensis</name>
    <dbReference type="NCBI Taxonomy" id="2020716"/>
    <lineage>
        <taxon>Bacteria</taxon>
        <taxon>Bacillati</taxon>
        <taxon>Bacillota</taxon>
        <taxon>Bacilli</taxon>
        <taxon>Bacillales</taxon>
        <taxon>Paenibacillaceae</taxon>
        <taxon>Paenibacillus</taxon>
    </lineage>
</organism>
<keyword evidence="2" id="KW-1185">Reference proteome</keyword>
<sequence length="53" mass="6134">MPNERIEIETDGNPETIYEDTKSHERIGFRADDTTKLRNYGKPNEKLDGVPIE</sequence>
<accession>A0ABY4S2Y3</accession>
<evidence type="ECO:0000313" key="1">
    <source>
        <dbReference type="EMBL" id="UQZ87673.1"/>
    </source>
</evidence>
<proteinExistence type="predicted"/>
<gene>
    <name evidence="1" type="ORF">SK3146_06975</name>
</gene>